<dbReference type="AlphaFoldDB" id="A0A1G2EG72"/>
<accession>A0A1G2EG72</accession>
<reference evidence="1 2" key="1">
    <citation type="journal article" date="2016" name="Nat. Commun.">
        <title>Thousands of microbial genomes shed light on interconnected biogeochemical processes in an aquifer system.</title>
        <authorList>
            <person name="Anantharaman K."/>
            <person name="Brown C.T."/>
            <person name="Hug L.A."/>
            <person name="Sharon I."/>
            <person name="Castelle C.J."/>
            <person name="Probst A.J."/>
            <person name="Thomas B.C."/>
            <person name="Singh A."/>
            <person name="Wilkins M.J."/>
            <person name="Karaoz U."/>
            <person name="Brodie E.L."/>
            <person name="Williams K.H."/>
            <person name="Hubbard S.S."/>
            <person name="Banfield J.F."/>
        </authorList>
    </citation>
    <scope>NUCLEOTIDE SEQUENCE [LARGE SCALE GENOMIC DNA]</scope>
</reference>
<protein>
    <submittedName>
        <fullName evidence="1">Uncharacterized protein</fullName>
    </submittedName>
</protein>
<name>A0A1G2EG72_9BACT</name>
<evidence type="ECO:0000313" key="2">
    <source>
        <dbReference type="Proteomes" id="UP000178647"/>
    </source>
</evidence>
<comment type="caution">
    <text evidence="1">The sequence shown here is derived from an EMBL/GenBank/DDBJ whole genome shotgun (WGS) entry which is preliminary data.</text>
</comment>
<sequence length="165" mass="18927">MSRRISPGLDDKPIELNEDERKVVEALNMKLWAIQLATMKEKAQFLREVARRQGLIAPTLKELKSESGKPFVERKIKGIRRGGDYRRAVVEDLLMGRIRTVEIAYLCQSQPFLIKLAKRKKDKDGCGWVKGRPVEKPYDNIGVLSGSYHCRVCDKEIGRRVDIMS</sequence>
<organism evidence="1 2">
    <name type="scientific">Candidatus Nealsonbacteria bacterium RIFCSPLOWO2_01_FULL_43_32</name>
    <dbReference type="NCBI Taxonomy" id="1801672"/>
    <lineage>
        <taxon>Bacteria</taxon>
        <taxon>Candidatus Nealsoniibacteriota</taxon>
    </lineage>
</organism>
<gene>
    <name evidence="1" type="ORF">A2896_01765</name>
</gene>
<evidence type="ECO:0000313" key="1">
    <source>
        <dbReference type="EMBL" id="OGZ24341.1"/>
    </source>
</evidence>
<dbReference type="EMBL" id="MHMH01000013">
    <property type="protein sequence ID" value="OGZ24341.1"/>
    <property type="molecule type" value="Genomic_DNA"/>
</dbReference>
<dbReference type="STRING" id="1801672.A2896_01765"/>
<proteinExistence type="predicted"/>
<dbReference type="Proteomes" id="UP000178647">
    <property type="component" value="Unassembled WGS sequence"/>
</dbReference>